<evidence type="ECO:0000256" key="1">
    <source>
        <dbReference type="SAM" id="Phobius"/>
    </source>
</evidence>
<name>A0A433NKP8_CHLFR</name>
<proteinExistence type="predicted"/>
<keyword evidence="1" id="KW-0812">Transmembrane</keyword>
<keyword evidence="3" id="KW-1185">Reference proteome</keyword>
<dbReference type="EMBL" id="RSCJ01000007">
    <property type="protein sequence ID" value="RUR83390.1"/>
    <property type="molecule type" value="Genomic_DNA"/>
</dbReference>
<feature type="transmembrane region" description="Helical" evidence="1">
    <location>
        <begin position="42"/>
        <end position="63"/>
    </location>
</feature>
<organism evidence="2 3">
    <name type="scientific">Chlorogloeopsis fritschii PCC 6912</name>
    <dbReference type="NCBI Taxonomy" id="211165"/>
    <lineage>
        <taxon>Bacteria</taxon>
        <taxon>Bacillati</taxon>
        <taxon>Cyanobacteriota</taxon>
        <taxon>Cyanophyceae</taxon>
        <taxon>Nostocales</taxon>
        <taxon>Chlorogloeopsidaceae</taxon>
        <taxon>Chlorogloeopsis</taxon>
    </lineage>
</organism>
<sequence>MISRIKKLRREPSFAMGAANIALSATISPVDEEIEEHLKAQYRWGYLLTLLRKYVILVLLYFLKTSPAFLRSANRLWDVNDEKQSIIFRTTY</sequence>
<dbReference type="Proteomes" id="UP000268857">
    <property type="component" value="Unassembled WGS sequence"/>
</dbReference>
<evidence type="ECO:0000313" key="2">
    <source>
        <dbReference type="EMBL" id="RUR83390.1"/>
    </source>
</evidence>
<keyword evidence="1" id="KW-1133">Transmembrane helix</keyword>
<gene>
    <name evidence="2" type="ORF">PCC6912_22230</name>
</gene>
<accession>A0A433NKP8</accession>
<reference evidence="2 3" key="1">
    <citation type="journal article" date="2019" name="Genome Biol. Evol.">
        <title>Day and night: Metabolic profiles and evolutionary relationships of six axenic non-marine cyanobacteria.</title>
        <authorList>
            <person name="Will S.E."/>
            <person name="Henke P."/>
            <person name="Boedeker C."/>
            <person name="Huang S."/>
            <person name="Brinkmann H."/>
            <person name="Rohde M."/>
            <person name="Jarek M."/>
            <person name="Friedl T."/>
            <person name="Seufert S."/>
            <person name="Schumacher M."/>
            <person name="Overmann J."/>
            <person name="Neumann-Schaal M."/>
            <person name="Petersen J."/>
        </authorList>
    </citation>
    <scope>NUCLEOTIDE SEQUENCE [LARGE SCALE GENOMIC DNA]</scope>
    <source>
        <strain evidence="2 3">PCC 6912</strain>
    </source>
</reference>
<dbReference type="AlphaFoldDB" id="A0A433NKP8"/>
<protein>
    <submittedName>
        <fullName evidence="2">Uncharacterized protein</fullName>
    </submittedName>
</protein>
<comment type="caution">
    <text evidence="2">The sequence shown here is derived from an EMBL/GenBank/DDBJ whole genome shotgun (WGS) entry which is preliminary data.</text>
</comment>
<keyword evidence="1" id="KW-0472">Membrane</keyword>
<evidence type="ECO:0000313" key="3">
    <source>
        <dbReference type="Proteomes" id="UP000268857"/>
    </source>
</evidence>